<evidence type="ECO:0000313" key="12">
    <source>
        <dbReference type="Proteomes" id="UP001153620"/>
    </source>
</evidence>
<evidence type="ECO:0000256" key="5">
    <source>
        <dbReference type="ARBA" id="ARBA00023054"/>
    </source>
</evidence>
<evidence type="ECO:0000256" key="4">
    <source>
        <dbReference type="ARBA" id="ARBA00023015"/>
    </source>
</evidence>
<dbReference type="Pfam" id="PF11594">
    <property type="entry name" value="Med28"/>
    <property type="match status" value="1"/>
</dbReference>
<organism evidence="11 12">
    <name type="scientific">Chironomus riparius</name>
    <dbReference type="NCBI Taxonomy" id="315576"/>
    <lineage>
        <taxon>Eukaryota</taxon>
        <taxon>Metazoa</taxon>
        <taxon>Ecdysozoa</taxon>
        <taxon>Arthropoda</taxon>
        <taxon>Hexapoda</taxon>
        <taxon>Insecta</taxon>
        <taxon>Pterygota</taxon>
        <taxon>Neoptera</taxon>
        <taxon>Endopterygota</taxon>
        <taxon>Diptera</taxon>
        <taxon>Nematocera</taxon>
        <taxon>Chironomoidea</taxon>
        <taxon>Chironomidae</taxon>
        <taxon>Chironominae</taxon>
        <taxon>Chironomus</taxon>
    </lineage>
</organism>
<dbReference type="PANTHER" id="PTHR13512">
    <property type="entry name" value="MEDIATOR COMPLEX SUBUNIT 28"/>
    <property type="match status" value="1"/>
</dbReference>
<keyword evidence="4" id="KW-0805">Transcription regulation</keyword>
<comment type="similarity">
    <text evidence="2">Belongs to the Mediator complex subunit 28 family.</text>
</comment>
<name>A0A9N9RTI7_9DIPT</name>
<feature type="compositionally biased region" description="Polar residues" evidence="10">
    <location>
        <begin position="116"/>
        <end position="129"/>
    </location>
</feature>
<evidence type="ECO:0000256" key="3">
    <source>
        <dbReference type="ARBA" id="ARBA00019683"/>
    </source>
</evidence>
<keyword evidence="12" id="KW-1185">Reference proteome</keyword>
<sequence length="196" mass="22294">MEPTFTGPPTNSLMDKFELSFMNCIHCLTKEESSSGSDKDEIKIEVENTIANFIDLARQMECFFLQKRFQLSCLKPELLLKEENIDLRHEIARKDELLKKHSAKIVKWKDYLSDTSPAPVNPQSPMNPSQLPPYPQMQGPQSMGPNISHQQNLPPQMHQPGFGVTHRPPYSQSMQNPLSFLEKTTNNIDMGGPSRP</sequence>
<accession>A0A9N9RTI7</accession>
<dbReference type="EMBL" id="OU895878">
    <property type="protein sequence ID" value="CAG9803257.1"/>
    <property type="molecule type" value="Genomic_DNA"/>
</dbReference>
<protein>
    <recommendedName>
        <fullName evidence="3">Mediator of RNA polymerase II transcription subunit 28</fullName>
    </recommendedName>
    <alternativeName>
        <fullName evidence="9">Mediator complex subunit 28</fullName>
    </alternativeName>
</protein>
<gene>
    <name evidence="11" type="ORF">CHIRRI_LOCUS6158</name>
</gene>
<evidence type="ECO:0000256" key="7">
    <source>
        <dbReference type="ARBA" id="ARBA00023163"/>
    </source>
</evidence>
<reference evidence="11" key="1">
    <citation type="submission" date="2022-01" db="EMBL/GenBank/DDBJ databases">
        <authorList>
            <person name="King R."/>
        </authorList>
    </citation>
    <scope>NUCLEOTIDE SEQUENCE</scope>
</reference>
<proteinExistence type="inferred from homology"/>
<dbReference type="Proteomes" id="UP001153620">
    <property type="component" value="Chromosome 2"/>
</dbReference>
<dbReference type="OrthoDB" id="2286203at2759"/>
<dbReference type="GO" id="GO:0016592">
    <property type="term" value="C:mediator complex"/>
    <property type="evidence" value="ECO:0007669"/>
    <property type="project" value="TreeGrafter"/>
</dbReference>
<evidence type="ECO:0000256" key="2">
    <source>
        <dbReference type="ARBA" id="ARBA00005571"/>
    </source>
</evidence>
<dbReference type="PANTHER" id="PTHR13512:SF2">
    <property type="entry name" value="MEDIATOR OF RNA POLYMERASE II TRANSCRIPTION SUBUNIT 28"/>
    <property type="match status" value="1"/>
</dbReference>
<feature type="compositionally biased region" description="Polar residues" evidence="10">
    <location>
        <begin position="138"/>
        <end position="154"/>
    </location>
</feature>
<reference evidence="11" key="2">
    <citation type="submission" date="2022-10" db="EMBL/GenBank/DDBJ databases">
        <authorList>
            <consortium name="ENA_rothamsted_submissions"/>
            <consortium name="culmorum"/>
            <person name="King R."/>
        </authorList>
    </citation>
    <scope>NUCLEOTIDE SEQUENCE</scope>
</reference>
<evidence type="ECO:0000256" key="9">
    <source>
        <dbReference type="ARBA" id="ARBA00031964"/>
    </source>
</evidence>
<keyword evidence="6" id="KW-0010">Activator</keyword>
<evidence type="ECO:0000313" key="11">
    <source>
        <dbReference type="EMBL" id="CAG9803257.1"/>
    </source>
</evidence>
<evidence type="ECO:0000256" key="1">
    <source>
        <dbReference type="ARBA" id="ARBA00004123"/>
    </source>
</evidence>
<keyword evidence="7" id="KW-0804">Transcription</keyword>
<evidence type="ECO:0000256" key="8">
    <source>
        <dbReference type="ARBA" id="ARBA00023242"/>
    </source>
</evidence>
<dbReference type="AlphaFoldDB" id="A0A9N9RTI7"/>
<keyword evidence="8" id="KW-0539">Nucleus</keyword>
<feature type="region of interest" description="Disordered" evidence="10">
    <location>
        <begin position="116"/>
        <end position="175"/>
    </location>
</feature>
<keyword evidence="5" id="KW-0175">Coiled coil</keyword>
<comment type="subcellular location">
    <subcellularLocation>
        <location evidence="1">Nucleus</location>
    </subcellularLocation>
</comment>
<evidence type="ECO:0000256" key="10">
    <source>
        <dbReference type="SAM" id="MobiDB-lite"/>
    </source>
</evidence>
<evidence type="ECO:0000256" key="6">
    <source>
        <dbReference type="ARBA" id="ARBA00023159"/>
    </source>
</evidence>
<dbReference type="InterPro" id="IPR021640">
    <property type="entry name" value="Mediator_Med28"/>
</dbReference>